<name>A0AA42J139_9FIRM</name>
<dbReference type="EMBL" id="JAQIFT010000045">
    <property type="protein sequence ID" value="MDA3732107.1"/>
    <property type="molecule type" value="Genomic_DNA"/>
</dbReference>
<dbReference type="InterPro" id="IPR057006">
    <property type="entry name" value="Phage_TAC_19"/>
</dbReference>
<dbReference type="RefSeq" id="WP_271012383.1">
    <property type="nucleotide sequence ID" value="NZ_JAQIFT010000045.1"/>
</dbReference>
<dbReference type="Proteomes" id="UP001169242">
    <property type="component" value="Unassembled WGS sequence"/>
</dbReference>
<accession>A0AA42J139</accession>
<protein>
    <submittedName>
        <fullName evidence="1">Uncharacterized protein</fullName>
    </submittedName>
</protein>
<sequence>MTLTLNINNEEKLFVIGSFVPARVFRQAVQAQRILSKEDISEEDLDLVVGIVVNAFSNQFTIDELYDGLDARSFLSTITNTITTIINGVTNDTHR</sequence>
<dbReference type="NCBIfam" id="NF047360">
    <property type="entry name" value="tail_chap_PVL"/>
    <property type="match status" value="1"/>
</dbReference>
<dbReference type="AlphaFoldDB" id="A0AA42J139"/>
<comment type="caution">
    <text evidence="1">The sequence shown here is derived from an EMBL/GenBank/DDBJ whole genome shotgun (WGS) entry which is preliminary data.</text>
</comment>
<proteinExistence type="predicted"/>
<reference evidence="1" key="1">
    <citation type="journal article" date="2023" name="Int. J. Syst. Evol. Microbiol.">
        <title>&lt;i&gt;Holtiella tumoricola&lt;/i&gt; gen. nov. sp. nov., isolated from a human clinical sample.</title>
        <authorList>
            <person name="Allen-Vercoe E."/>
            <person name="Daigneault M.C."/>
            <person name="Vancuren S.J."/>
            <person name="Cochrane K."/>
            <person name="O'Neal L.L."/>
            <person name="Sankaranarayanan K."/>
            <person name="Lawson P.A."/>
        </authorList>
    </citation>
    <scope>NUCLEOTIDE SEQUENCE</scope>
    <source>
        <strain evidence="1">CC70A</strain>
    </source>
</reference>
<evidence type="ECO:0000313" key="1">
    <source>
        <dbReference type="EMBL" id="MDA3732107.1"/>
    </source>
</evidence>
<gene>
    <name evidence="1" type="ORF">PBV87_11495</name>
</gene>
<organism evidence="1 2">
    <name type="scientific">Holtiella tumoricola</name>
    <dbReference type="NCBI Taxonomy" id="3018743"/>
    <lineage>
        <taxon>Bacteria</taxon>
        <taxon>Bacillati</taxon>
        <taxon>Bacillota</taxon>
        <taxon>Clostridia</taxon>
        <taxon>Lachnospirales</taxon>
        <taxon>Cellulosilyticaceae</taxon>
        <taxon>Holtiella</taxon>
    </lineage>
</organism>
<keyword evidence="2" id="KW-1185">Reference proteome</keyword>
<evidence type="ECO:0000313" key="2">
    <source>
        <dbReference type="Proteomes" id="UP001169242"/>
    </source>
</evidence>
<dbReference type="Pfam" id="PF23857">
    <property type="entry name" value="Phage_TAC_19"/>
    <property type="match status" value="1"/>
</dbReference>